<evidence type="ECO:0000313" key="3">
    <source>
        <dbReference type="Proteomes" id="UP000242525"/>
    </source>
</evidence>
<dbReference type="EMBL" id="CCBN010000002">
    <property type="protein sequence ID" value="CDO51821.1"/>
    <property type="molecule type" value="Genomic_DNA"/>
</dbReference>
<organism evidence="2 3">
    <name type="scientific">Geotrichum candidum</name>
    <name type="common">Oospora lactis</name>
    <name type="synonym">Dipodascus geotrichum</name>
    <dbReference type="NCBI Taxonomy" id="1173061"/>
    <lineage>
        <taxon>Eukaryota</taxon>
        <taxon>Fungi</taxon>
        <taxon>Dikarya</taxon>
        <taxon>Ascomycota</taxon>
        <taxon>Saccharomycotina</taxon>
        <taxon>Dipodascomycetes</taxon>
        <taxon>Dipodascales</taxon>
        <taxon>Dipodascaceae</taxon>
        <taxon>Geotrichum</taxon>
    </lineage>
</organism>
<comment type="caution">
    <text evidence="2">The sequence shown here is derived from an EMBL/GenBank/DDBJ whole genome shotgun (WGS) entry which is preliminary data.</text>
</comment>
<dbReference type="STRING" id="1173061.A0A0J9X3Q7"/>
<dbReference type="PANTHER" id="PTHR15323">
    <property type="entry name" value="D123 PROTEIN"/>
    <property type="match status" value="1"/>
</dbReference>
<accession>A0A0J9X3Q7</accession>
<proteinExistence type="inferred from homology"/>
<protein>
    <submittedName>
        <fullName evidence="2">Similar to Saccharomyces cerevisiae YLR215C CDC123 Protein involved in nutritional control of the cell cycle</fullName>
    </submittedName>
</protein>
<evidence type="ECO:0000256" key="1">
    <source>
        <dbReference type="ARBA" id="ARBA00011047"/>
    </source>
</evidence>
<reference evidence="2" key="1">
    <citation type="submission" date="2014-03" db="EMBL/GenBank/DDBJ databases">
        <authorList>
            <person name="Casaregola S."/>
        </authorList>
    </citation>
    <scope>NUCLEOTIDE SEQUENCE [LARGE SCALE GENOMIC DNA]</scope>
    <source>
        <strain evidence="2">CLIB 918</strain>
    </source>
</reference>
<dbReference type="GO" id="GO:0005737">
    <property type="term" value="C:cytoplasm"/>
    <property type="evidence" value="ECO:0007669"/>
    <property type="project" value="TreeGrafter"/>
</dbReference>
<dbReference type="Pfam" id="PF07065">
    <property type="entry name" value="D123"/>
    <property type="match status" value="1"/>
</dbReference>
<gene>
    <name evidence="2" type="ORF">BN980_GECA02s01440g</name>
</gene>
<keyword evidence="3" id="KW-1185">Reference proteome</keyword>
<sequence length="369" mass="41983">MSTNSAPNSSSSPQFPPLTKAHVDNCQFSAWQKQYSKLYPKSRVLGPLPTEFVDYLLADGISLPKSAFNLKYDVDEAMDWSTDAADNEESDDDEEVDFTKPFKALHTEINRIIREELNGAVMPKLNWSAPKDAVWISTTNTLKCHDAYEIYMLLKASSYIVHDLTESYTDCVDYDPTGFDGNDDDITDPAASPQDFELVLRQWVAVNPALEFRCFVRNRTLIGITQRDMNHYDFLFPLQDQLAGEIEQFFEENLQHTFADPDFVFDVYVPAPYDRVWLVDINPFAPHTDSLLFAWEELLAIDPTDPEFEYDVRLQERENASSTFGGTVHSENYVPKDIVDASLTGEGIAKLAKQWQTMMNMEDPGSDSD</sequence>
<name>A0A0J9X3Q7_GEOCN</name>
<dbReference type="PANTHER" id="PTHR15323:SF6">
    <property type="entry name" value="CELL DIVISION CYCLE PROTEIN 123 HOMOLOG"/>
    <property type="match status" value="1"/>
</dbReference>
<dbReference type="Proteomes" id="UP000242525">
    <property type="component" value="Unassembled WGS sequence"/>
</dbReference>
<evidence type="ECO:0000313" key="2">
    <source>
        <dbReference type="EMBL" id="CDO51821.1"/>
    </source>
</evidence>
<dbReference type="OrthoDB" id="360540at2759"/>
<dbReference type="AlphaFoldDB" id="A0A0J9X3Q7"/>
<dbReference type="InterPro" id="IPR009772">
    <property type="entry name" value="CDC123"/>
</dbReference>
<comment type="similarity">
    <text evidence="1">Belongs to the CDC123 family.</text>
</comment>